<dbReference type="OrthoDB" id="359787at2759"/>
<evidence type="ECO:0000256" key="2">
    <source>
        <dbReference type="ARBA" id="ARBA00022840"/>
    </source>
</evidence>
<feature type="domain" description="Protein kinase" evidence="4">
    <location>
        <begin position="39"/>
        <end position="547"/>
    </location>
</feature>
<dbReference type="InterPro" id="IPR011009">
    <property type="entry name" value="Kinase-like_dom_sf"/>
</dbReference>
<keyword evidence="2" id="KW-0067">ATP-binding</keyword>
<dbReference type="RefSeq" id="XP_029217431.1">
    <property type="nucleotide sequence ID" value="XM_029366000.1"/>
</dbReference>
<keyword evidence="1" id="KW-0547">Nucleotide-binding</keyword>
<dbReference type="GO" id="GO:0004672">
    <property type="term" value="F:protein kinase activity"/>
    <property type="evidence" value="ECO:0007669"/>
    <property type="project" value="InterPro"/>
</dbReference>
<keyword evidence="6" id="KW-1185">Reference proteome</keyword>
<proteinExistence type="predicted"/>
<dbReference type="PROSITE" id="PS50011">
    <property type="entry name" value="PROTEIN_KINASE_DOM"/>
    <property type="match status" value="1"/>
</dbReference>
<evidence type="ECO:0000256" key="3">
    <source>
        <dbReference type="SAM" id="MobiDB-lite"/>
    </source>
</evidence>
<dbReference type="PROSITE" id="PS00108">
    <property type="entry name" value="PROTEIN_KINASE_ST"/>
    <property type="match status" value="1"/>
</dbReference>
<evidence type="ECO:0000259" key="4">
    <source>
        <dbReference type="PROSITE" id="PS50011"/>
    </source>
</evidence>
<reference evidence="5 6" key="1">
    <citation type="submission" date="2017-09" db="EMBL/GenBank/DDBJ databases">
        <title>Genome sequencing of Besnoitia besnoiti strain Bb-Ger1.</title>
        <authorList>
            <person name="Schares G."/>
            <person name="Venepally P."/>
            <person name="Lorenzi H.A."/>
        </authorList>
    </citation>
    <scope>NUCLEOTIDE SEQUENCE [LARGE SCALE GENOMIC DNA]</scope>
    <source>
        <strain evidence="5 6">Bb-Ger1</strain>
    </source>
</reference>
<dbReference type="Proteomes" id="UP000224006">
    <property type="component" value="Chromosome VII"/>
</dbReference>
<organism evidence="5 6">
    <name type="scientific">Besnoitia besnoiti</name>
    <name type="common">Apicomplexan protozoan</name>
    <dbReference type="NCBI Taxonomy" id="94643"/>
    <lineage>
        <taxon>Eukaryota</taxon>
        <taxon>Sar</taxon>
        <taxon>Alveolata</taxon>
        <taxon>Apicomplexa</taxon>
        <taxon>Conoidasida</taxon>
        <taxon>Coccidia</taxon>
        <taxon>Eucoccidiorida</taxon>
        <taxon>Eimeriorina</taxon>
        <taxon>Sarcocystidae</taxon>
        <taxon>Besnoitia</taxon>
    </lineage>
</organism>
<dbReference type="SUPFAM" id="SSF56112">
    <property type="entry name" value="Protein kinase-like (PK-like)"/>
    <property type="match status" value="1"/>
</dbReference>
<feature type="compositionally biased region" description="Basic and acidic residues" evidence="3">
    <location>
        <begin position="192"/>
        <end position="207"/>
    </location>
</feature>
<dbReference type="VEuPathDB" id="ToxoDB:BESB_076390"/>
<dbReference type="InterPro" id="IPR008271">
    <property type="entry name" value="Ser/Thr_kinase_AS"/>
</dbReference>
<evidence type="ECO:0000256" key="1">
    <source>
        <dbReference type="ARBA" id="ARBA00022741"/>
    </source>
</evidence>
<dbReference type="InterPro" id="IPR000719">
    <property type="entry name" value="Prot_kinase_dom"/>
</dbReference>
<dbReference type="Gene3D" id="1.10.510.10">
    <property type="entry name" value="Transferase(Phosphotransferase) domain 1"/>
    <property type="match status" value="1"/>
</dbReference>
<evidence type="ECO:0000313" key="5">
    <source>
        <dbReference type="EMBL" id="PFH33422.1"/>
    </source>
</evidence>
<gene>
    <name evidence="5" type="ORF">BESB_076390</name>
</gene>
<dbReference type="GO" id="GO:0005524">
    <property type="term" value="F:ATP binding"/>
    <property type="evidence" value="ECO:0007669"/>
    <property type="project" value="UniProtKB-KW"/>
</dbReference>
<comment type="caution">
    <text evidence="5">The sequence shown here is derived from an EMBL/GenBank/DDBJ whole genome shotgun (WGS) entry which is preliminary data.</text>
</comment>
<dbReference type="PANTHER" id="PTHR24055">
    <property type="entry name" value="MITOGEN-ACTIVATED PROTEIN KINASE"/>
    <property type="match status" value="1"/>
</dbReference>
<feature type="region of interest" description="Disordered" evidence="3">
    <location>
        <begin position="1"/>
        <end position="30"/>
    </location>
</feature>
<dbReference type="AlphaFoldDB" id="A0A2A9MDH5"/>
<dbReference type="InterPro" id="IPR050117">
    <property type="entry name" value="MAPK"/>
</dbReference>
<dbReference type="Pfam" id="PF00069">
    <property type="entry name" value="Pkinase"/>
    <property type="match status" value="1"/>
</dbReference>
<keyword evidence="5" id="KW-0418">Kinase</keyword>
<keyword evidence="5" id="KW-0808">Transferase</keyword>
<sequence length="705" mass="77622">MQDMPAPGATRPSHEKRTQSAQAGDSRSDKLPAALEERYRVLRKLGSGVYGDVYVCAFVGDYPGRNSDVNNAAASSRENGSLLARSYVETVSGGGVKATEELKQSKTAAPLFAIKRVRLPTSKLKSLFGMEQQVLRELTVLRGLNHVNVLKLEAFYFELEPWDRSGPFRAALKRITSDVRREKGQNVPGVCDKEARRRDTVSEKNGADRGPGADGFHAQGSESGITSAQLRSFREAVAKAERESHSESAFRRFQEEAVAAHEAAMKRKLRPEQLYRPTVYMIFELCDCDLAKFADMRYKAFLDFWRSAGQRSQAQTEGAQGGEQFCLGSTSSEDAPPLPGVTEPEAQLIAYQLFQGLAYCHSRGVLHRDVKSQNVMMLRDVGSDGTEHWVAKLGDFGLACCTHSADSSRTEEVVTLLYRAPELLLGRTDYDAAVDVWSMAIVIIEIMVGRPPFKARNDIDMLARIVKCVGCSAAKELLQIAPNRAALESVLPHITKATEQPKLKQLLTDQFGRQLLSDEGLDFLTRLMEVNPAKRLTAAAALQHPWLRPVLDRFPNKDAYIQPQARVQLPPSFLAVDPLAYSCYALQQQSSSRADIAMEGQPLSRASSSSLSCSGKSPYQADLKVSDLCSNACSTLSVNETENRRRGSSVPLLMPWDEAPPPRSQFDVHRGSHVLAAITPRLVTSIYRRCGLGTSHATRCQGGVI</sequence>
<dbReference type="KEGG" id="bbes:BESB_076390"/>
<dbReference type="STRING" id="94643.A0A2A9MDH5"/>
<protein>
    <submittedName>
        <fullName evidence="5">CMGC kinase</fullName>
    </submittedName>
</protein>
<dbReference type="GeneID" id="40312565"/>
<dbReference type="Gene3D" id="3.30.200.20">
    <property type="entry name" value="Phosphorylase Kinase, domain 1"/>
    <property type="match status" value="1"/>
</dbReference>
<evidence type="ECO:0000313" key="6">
    <source>
        <dbReference type="Proteomes" id="UP000224006"/>
    </source>
</evidence>
<name>A0A2A9MDH5_BESBE</name>
<dbReference type="EMBL" id="NWUJ01000008">
    <property type="protein sequence ID" value="PFH33422.1"/>
    <property type="molecule type" value="Genomic_DNA"/>
</dbReference>
<dbReference type="SMART" id="SM00220">
    <property type="entry name" value="S_TKc"/>
    <property type="match status" value="1"/>
</dbReference>
<accession>A0A2A9MDH5</accession>
<feature type="region of interest" description="Disordered" evidence="3">
    <location>
        <begin position="192"/>
        <end position="226"/>
    </location>
</feature>